<dbReference type="AlphaFoldDB" id="A0A4Q4P5Z8"/>
<reference evidence="3 4" key="2">
    <citation type="journal article" date="2019" name="bioRxiv">
        <title>Genomics, evolutionary history and diagnostics of the Alternaria alternata species group including apple and Asian pear pathotypes.</title>
        <authorList>
            <person name="Armitage A.D."/>
            <person name="Cockerton H.M."/>
            <person name="Sreenivasaprasad S."/>
            <person name="Woodhall J.W."/>
            <person name="Lane C.R."/>
            <person name="Harrison R.J."/>
            <person name="Clarkson J.P."/>
        </authorList>
    </citation>
    <scope>NUCLEOTIDE SEQUENCE [LARGE SCALE GENOMIC DNA]</scope>
    <source>
        <strain evidence="4">FERA 1082</strain>
        <strain evidence="3">FERA 635</strain>
    </source>
</reference>
<keyword evidence="5" id="KW-1185">Reference proteome</keyword>
<evidence type="ECO:0000256" key="1">
    <source>
        <dbReference type="SAM" id="MobiDB-lite"/>
    </source>
</evidence>
<dbReference type="EMBL" id="PDXF01000070">
    <property type="protein sequence ID" value="RYN91140.1"/>
    <property type="molecule type" value="Genomic_DNA"/>
</dbReference>
<feature type="compositionally biased region" description="Polar residues" evidence="1">
    <location>
        <begin position="141"/>
        <end position="151"/>
    </location>
</feature>
<evidence type="ECO:0000313" key="4">
    <source>
        <dbReference type="Proteomes" id="UP000292402"/>
    </source>
</evidence>
<accession>A0A4Q4P5Z8</accession>
<proteinExistence type="predicted"/>
<comment type="caution">
    <text evidence="2">The sequence shown here is derived from an EMBL/GenBank/DDBJ whole genome shotgun (WGS) entry which is preliminary data.</text>
</comment>
<sequence length="399" mass="43108">MSSSQTPEHAFDMFTDSTYFDDDILPSADVPLTSIECAEDLSADFFDSAFEIGFDNENLHSDMSVWPADGLLECSDDLTSSPPRVADLVPTPSSSTSSGTIENLWRPLIGSDTINVALPDTPTPSRAPAKHRAPKAKTSMAVKTTQKPSVTKTKKITKPGKAHKRTVSAPSSEPRSVQTLYTLPWSHLSQEEKGLLLLPLLQGIDPNTGEKIGEAGSLLPPPSFEMVTDDVFGTGEDGTNFMDKPSPLSTSSSAATTTTIDLTGDDYDLSDKDIAVFRVCQAFNIQHEAQKKSALPTVSDFNFDMPDFEFDEINWDIFDNFMPTTQGLCGPTTSGIVGNSIRKVTTVNDNGNTGRASNLPGMMSTGLGQMPVPSGEYGRKRQQEALGRNAMLRAAGRRR</sequence>
<dbReference type="Proteomes" id="UP000292402">
    <property type="component" value="Unassembled WGS sequence"/>
</dbReference>
<dbReference type="EMBL" id="PDXA01000005">
    <property type="protein sequence ID" value="RYN58261.1"/>
    <property type="molecule type" value="Genomic_DNA"/>
</dbReference>
<protein>
    <submittedName>
        <fullName evidence="2">Uncharacterized protein</fullName>
    </submittedName>
</protein>
<feature type="region of interest" description="Disordered" evidence="1">
    <location>
        <begin position="120"/>
        <end position="173"/>
    </location>
</feature>
<name>A0A4Q4P5Z8_9PLEO</name>
<gene>
    <name evidence="2" type="ORF">AA0114_g1992</name>
    <name evidence="3" type="ORF">AA0119_g10720</name>
</gene>
<evidence type="ECO:0000313" key="5">
    <source>
        <dbReference type="Proteomes" id="UP000293195"/>
    </source>
</evidence>
<feature type="compositionally biased region" description="Basic residues" evidence="1">
    <location>
        <begin position="152"/>
        <end position="166"/>
    </location>
</feature>
<organism evidence="2 4">
    <name type="scientific">Alternaria tenuissima</name>
    <dbReference type="NCBI Taxonomy" id="119927"/>
    <lineage>
        <taxon>Eukaryota</taxon>
        <taxon>Fungi</taxon>
        <taxon>Dikarya</taxon>
        <taxon>Ascomycota</taxon>
        <taxon>Pezizomycotina</taxon>
        <taxon>Dothideomycetes</taxon>
        <taxon>Pleosporomycetidae</taxon>
        <taxon>Pleosporales</taxon>
        <taxon>Pleosporineae</taxon>
        <taxon>Pleosporaceae</taxon>
        <taxon>Alternaria</taxon>
        <taxon>Alternaria sect. Alternaria</taxon>
        <taxon>Alternaria alternata complex</taxon>
    </lineage>
</organism>
<evidence type="ECO:0000313" key="2">
    <source>
        <dbReference type="EMBL" id="RYN58261.1"/>
    </source>
</evidence>
<evidence type="ECO:0000313" key="3">
    <source>
        <dbReference type="EMBL" id="RYN91140.1"/>
    </source>
</evidence>
<reference evidence="2" key="3">
    <citation type="journal article" date="2019" name="J. ISSAAS">
        <title>Genomics, evolutionary history and diagnostics of the Alternaria alternata species group including apple and Asian pear pathotypes.</title>
        <authorList>
            <person name="Armitage A.D."/>
            <person name="Cockerton H.M."/>
            <person name="Sreenivasaprasad S."/>
            <person name="Woodhall J."/>
            <person name="Lane C."/>
            <person name="Harrison R.J."/>
            <person name="Clarkson J.P."/>
        </authorList>
    </citation>
    <scope>NUCLEOTIDE SEQUENCE</scope>
    <source>
        <strain evidence="2">FERA 1082</strain>
    </source>
</reference>
<dbReference type="Proteomes" id="UP000293195">
    <property type="component" value="Unassembled WGS sequence"/>
</dbReference>
<reference evidence="3" key="1">
    <citation type="submission" date="2017-10" db="EMBL/GenBank/DDBJ databases">
        <authorList>
            <person name="Armitage A.D."/>
            <person name="Barbara D.J."/>
            <person name="Woodhall J.W."/>
            <person name="Sreenivasaprasad S."/>
            <person name="Lane C.R."/>
            <person name="Clarkson J.P."/>
            <person name="Harrison R.J."/>
        </authorList>
    </citation>
    <scope>NUCLEOTIDE SEQUENCE</scope>
    <source>
        <strain evidence="3">FERA 635</strain>
    </source>
</reference>